<dbReference type="OrthoDB" id="3535423at2759"/>
<keyword evidence="4" id="KW-1185">Reference proteome</keyword>
<dbReference type="Proteomes" id="UP001152607">
    <property type="component" value="Unassembled WGS sequence"/>
</dbReference>
<dbReference type="GO" id="GO:0016020">
    <property type="term" value="C:membrane"/>
    <property type="evidence" value="ECO:0007669"/>
    <property type="project" value="UniProtKB-SubCell"/>
</dbReference>
<dbReference type="EMBL" id="CAOQHR010000001">
    <property type="protein sequence ID" value="CAI6235652.1"/>
    <property type="molecule type" value="Genomic_DNA"/>
</dbReference>
<feature type="domain" description="NAD-dependent epimerase/dehydratase" evidence="2">
    <location>
        <begin position="3"/>
        <end position="171"/>
    </location>
</feature>
<evidence type="ECO:0000313" key="3">
    <source>
        <dbReference type="EMBL" id="CAI6235652.1"/>
    </source>
</evidence>
<dbReference type="InterPro" id="IPR001509">
    <property type="entry name" value="Epimerase_deHydtase"/>
</dbReference>
<protein>
    <recommendedName>
        <fullName evidence="2">NAD-dependent epimerase/dehydratase domain-containing protein</fullName>
    </recommendedName>
</protein>
<name>A0A9W4U1N1_9PLEO</name>
<dbReference type="PANTHER" id="PTHR14097:SF9">
    <property type="entry name" value="EPIMERASE, PUTATIVE (AFU_ORTHOLOGUE AFUA_8G07320)-RELATED"/>
    <property type="match status" value="1"/>
</dbReference>
<dbReference type="SUPFAM" id="SSF51735">
    <property type="entry name" value="NAD(P)-binding Rossmann-fold domains"/>
    <property type="match status" value="1"/>
</dbReference>
<dbReference type="Gene3D" id="3.40.50.720">
    <property type="entry name" value="NAD(P)-binding Rossmann-like Domain"/>
    <property type="match status" value="1"/>
</dbReference>
<accession>A0A9W4U1N1</accession>
<comment type="caution">
    <text evidence="3">The sequence shown here is derived from an EMBL/GenBank/DDBJ whole genome shotgun (WGS) entry which is preliminary data.</text>
</comment>
<gene>
    <name evidence="3" type="ORF">PDIGIT_LOCUS388</name>
</gene>
<dbReference type="PANTHER" id="PTHR14097">
    <property type="entry name" value="OXIDOREDUCTASE HTATIP2"/>
    <property type="match status" value="1"/>
</dbReference>
<evidence type="ECO:0000256" key="1">
    <source>
        <dbReference type="ARBA" id="ARBA00004370"/>
    </source>
</evidence>
<sequence>MKVIIVGATGFLGSEVLRQALARKDITKVVAVTRRVLAENVVKADAEKKMENVVVKDYDVYDEKAKGAFAGADGCIWTIAITPMRASKTPWEEVVRVCQTSTLVGLRTIFESGPANPFRFLYVSGVSGERDQTKKPWYHTQYCLMRGETESQVLAYAKSHAPLIEATVAKPGLIVDPGNLGQRVLSMGLRVTGVVPSVGLREISKAMLDQVVGGFEKDPLLNADLVRLGAGA</sequence>
<dbReference type="AlphaFoldDB" id="A0A9W4U1N1"/>
<evidence type="ECO:0000259" key="2">
    <source>
        <dbReference type="Pfam" id="PF01370"/>
    </source>
</evidence>
<reference evidence="3" key="1">
    <citation type="submission" date="2023-01" db="EMBL/GenBank/DDBJ databases">
        <authorList>
            <person name="Van Ghelder C."/>
            <person name="Rancurel C."/>
        </authorList>
    </citation>
    <scope>NUCLEOTIDE SEQUENCE</scope>
    <source>
        <strain evidence="3">CNCM I-4278</strain>
    </source>
</reference>
<proteinExistence type="predicted"/>
<dbReference type="InterPro" id="IPR036291">
    <property type="entry name" value="NAD(P)-bd_dom_sf"/>
</dbReference>
<organism evidence="3 4">
    <name type="scientific">Periconia digitata</name>
    <dbReference type="NCBI Taxonomy" id="1303443"/>
    <lineage>
        <taxon>Eukaryota</taxon>
        <taxon>Fungi</taxon>
        <taxon>Dikarya</taxon>
        <taxon>Ascomycota</taxon>
        <taxon>Pezizomycotina</taxon>
        <taxon>Dothideomycetes</taxon>
        <taxon>Pleosporomycetidae</taxon>
        <taxon>Pleosporales</taxon>
        <taxon>Massarineae</taxon>
        <taxon>Periconiaceae</taxon>
        <taxon>Periconia</taxon>
    </lineage>
</organism>
<comment type="subcellular location">
    <subcellularLocation>
        <location evidence="1">Membrane</location>
    </subcellularLocation>
</comment>
<dbReference type="Pfam" id="PF01370">
    <property type="entry name" value="Epimerase"/>
    <property type="match status" value="1"/>
</dbReference>
<evidence type="ECO:0000313" key="4">
    <source>
        <dbReference type="Proteomes" id="UP001152607"/>
    </source>
</evidence>